<evidence type="ECO:0000313" key="8">
    <source>
        <dbReference type="EMBL" id="KKQ15940.1"/>
    </source>
</evidence>
<evidence type="ECO:0008006" key="10">
    <source>
        <dbReference type="Google" id="ProtNLM"/>
    </source>
</evidence>
<dbReference type="SUPFAM" id="SSF54786">
    <property type="entry name" value="YcfA/nrd intein domain"/>
    <property type="match status" value="1"/>
</dbReference>
<evidence type="ECO:0000256" key="6">
    <source>
        <dbReference type="ARBA" id="ARBA00022884"/>
    </source>
</evidence>
<dbReference type="AlphaFoldDB" id="A0A0G0FQ60"/>
<evidence type="ECO:0000256" key="4">
    <source>
        <dbReference type="ARBA" id="ARBA00022759"/>
    </source>
</evidence>
<dbReference type="GO" id="GO:0016787">
    <property type="term" value="F:hydrolase activity"/>
    <property type="evidence" value="ECO:0007669"/>
    <property type="project" value="UniProtKB-KW"/>
</dbReference>
<dbReference type="GO" id="GO:0004519">
    <property type="term" value="F:endonuclease activity"/>
    <property type="evidence" value="ECO:0007669"/>
    <property type="project" value="UniProtKB-KW"/>
</dbReference>
<proteinExistence type="inferred from homology"/>
<keyword evidence="4" id="KW-0255">Endonuclease</keyword>
<evidence type="ECO:0000256" key="5">
    <source>
        <dbReference type="ARBA" id="ARBA00022801"/>
    </source>
</evidence>
<name>A0A0G0FQ60_9BACT</name>
<evidence type="ECO:0000256" key="7">
    <source>
        <dbReference type="ARBA" id="ARBA00023016"/>
    </source>
</evidence>
<evidence type="ECO:0000256" key="1">
    <source>
        <dbReference type="ARBA" id="ARBA00006620"/>
    </source>
</evidence>
<evidence type="ECO:0000313" key="9">
    <source>
        <dbReference type="Proteomes" id="UP000034448"/>
    </source>
</evidence>
<keyword evidence="2" id="KW-1277">Toxin-antitoxin system</keyword>
<dbReference type="Proteomes" id="UP000034448">
    <property type="component" value="Unassembled WGS sequence"/>
</dbReference>
<dbReference type="GO" id="GO:0003729">
    <property type="term" value="F:mRNA binding"/>
    <property type="evidence" value="ECO:0007669"/>
    <property type="project" value="InterPro"/>
</dbReference>
<keyword evidence="7" id="KW-0346">Stress response</keyword>
<gene>
    <name evidence="8" type="ORF">US28_C0007G0031</name>
</gene>
<evidence type="ECO:0000256" key="2">
    <source>
        <dbReference type="ARBA" id="ARBA00022649"/>
    </source>
</evidence>
<keyword evidence="6" id="KW-0694">RNA-binding</keyword>
<accession>A0A0G0FQ60</accession>
<organism evidence="8 9">
    <name type="scientific">Candidatus Daviesbacteria bacterium GW2011_GWA1_36_8</name>
    <dbReference type="NCBI Taxonomy" id="1618417"/>
    <lineage>
        <taxon>Bacteria</taxon>
        <taxon>Candidatus Daviesiibacteriota</taxon>
    </lineage>
</organism>
<dbReference type="EMBL" id="LBSJ01000007">
    <property type="protein sequence ID" value="KKQ15940.1"/>
    <property type="molecule type" value="Genomic_DNA"/>
</dbReference>
<dbReference type="InterPro" id="IPR012933">
    <property type="entry name" value="HicA_mRNA_interferase"/>
</dbReference>
<dbReference type="InterPro" id="IPR038570">
    <property type="entry name" value="HicA_sf"/>
</dbReference>
<sequence length="74" mass="8116">MSKTPTNIRPKNLISFLEGLGFVTGKGRGSHIRLINPDGRWTQVAVHPKPIPVGTLKKIISQADLTEEDLKGLK</sequence>
<dbReference type="Gene3D" id="3.30.920.30">
    <property type="entry name" value="Hypothetical protein"/>
    <property type="match status" value="1"/>
</dbReference>
<keyword evidence="5" id="KW-0378">Hydrolase</keyword>
<comment type="caution">
    <text evidence="8">The sequence shown here is derived from an EMBL/GenBank/DDBJ whole genome shotgun (WGS) entry which is preliminary data.</text>
</comment>
<keyword evidence="3" id="KW-0540">Nuclease</keyword>
<reference evidence="8 9" key="1">
    <citation type="journal article" date="2015" name="Nature">
        <title>rRNA introns, odd ribosomes, and small enigmatic genomes across a large radiation of phyla.</title>
        <authorList>
            <person name="Brown C.T."/>
            <person name="Hug L.A."/>
            <person name="Thomas B.C."/>
            <person name="Sharon I."/>
            <person name="Castelle C.J."/>
            <person name="Singh A."/>
            <person name="Wilkins M.J."/>
            <person name="Williams K.H."/>
            <person name="Banfield J.F."/>
        </authorList>
    </citation>
    <scope>NUCLEOTIDE SEQUENCE [LARGE SCALE GENOMIC DNA]</scope>
</reference>
<protein>
    <recommendedName>
        <fullName evidence="10">YcfA family protein</fullName>
    </recommendedName>
</protein>
<evidence type="ECO:0000256" key="3">
    <source>
        <dbReference type="ARBA" id="ARBA00022722"/>
    </source>
</evidence>
<comment type="similarity">
    <text evidence="1">Belongs to the HicA mRNA interferase family.</text>
</comment>
<dbReference type="Pfam" id="PF07927">
    <property type="entry name" value="HicA_toxin"/>
    <property type="match status" value="1"/>
</dbReference>